<dbReference type="AlphaFoldDB" id="A0A5N6ZFD4"/>
<dbReference type="InterPro" id="IPR052337">
    <property type="entry name" value="SAT4-like"/>
</dbReference>
<keyword evidence="9" id="KW-1185">Reference proteome</keyword>
<dbReference type="PANTHER" id="PTHR33048">
    <property type="entry name" value="PTH11-LIKE INTEGRAL MEMBRANE PROTEIN (AFU_ORTHOLOGUE AFUA_5G11245)"/>
    <property type="match status" value="1"/>
</dbReference>
<evidence type="ECO:0000256" key="3">
    <source>
        <dbReference type="ARBA" id="ARBA00022989"/>
    </source>
</evidence>
<feature type="transmembrane region" description="Helical" evidence="6">
    <location>
        <begin position="76"/>
        <end position="98"/>
    </location>
</feature>
<evidence type="ECO:0000256" key="4">
    <source>
        <dbReference type="ARBA" id="ARBA00023136"/>
    </source>
</evidence>
<evidence type="ECO:0000313" key="8">
    <source>
        <dbReference type="EMBL" id="KAE8356322.1"/>
    </source>
</evidence>
<keyword evidence="3 6" id="KW-1133">Transmembrane helix</keyword>
<organism evidence="8 9">
    <name type="scientific">Aspergillus coremiiformis</name>
    <dbReference type="NCBI Taxonomy" id="138285"/>
    <lineage>
        <taxon>Eukaryota</taxon>
        <taxon>Fungi</taxon>
        <taxon>Dikarya</taxon>
        <taxon>Ascomycota</taxon>
        <taxon>Pezizomycotina</taxon>
        <taxon>Eurotiomycetes</taxon>
        <taxon>Eurotiomycetidae</taxon>
        <taxon>Eurotiales</taxon>
        <taxon>Aspergillaceae</taxon>
        <taxon>Aspergillus</taxon>
        <taxon>Aspergillus subgen. Circumdati</taxon>
    </lineage>
</organism>
<feature type="transmembrane region" description="Helical" evidence="6">
    <location>
        <begin position="41"/>
        <end position="64"/>
    </location>
</feature>
<feature type="transmembrane region" description="Helical" evidence="6">
    <location>
        <begin position="110"/>
        <end position="132"/>
    </location>
</feature>
<dbReference type="Proteomes" id="UP000327118">
    <property type="component" value="Unassembled WGS sequence"/>
</dbReference>
<evidence type="ECO:0000256" key="5">
    <source>
        <dbReference type="ARBA" id="ARBA00038359"/>
    </source>
</evidence>
<name>A0A5N6ZFD4_9EURO</name>
<evidence type="ECO:0000256" key="6">
    <source>
        <dbReference type="SAM" id="Phobius"/>
    </source>
</evidence>
<keyword evidence="4 6" id="KW-0472">Membrane</keyword>
<evidence type="ECO:0000259" key="7">
    <source>
        <dbReference type="Pfam" id="PF20684"/>
    </source>
</evidence>
<feature type="domain" description="Rhodopsin" evidence="7">
    <location>
        <begin position="1"/>
        <end position="140"/>
    </location>
</feature>
<proteinExistence type="inferred from homology"/>
<protein>
    <recommendedName>
        <fullName evidence="7">Rhodopsin domain-containing protein</fullName>
    </recommendedName>
</protein>
<comment type="subcellular location">
    <subcellularLocation>
        <location evidence="1">Membrane</location>
        <topology evidence="1">Multi-pass membrane protein</topology>
    </subcellularLocation>
</comment>
<dbReference type="GO" id="GO:0016020">
    <property type="term" value="C:membrane"/>
    <property type="evidence" value="ECO:0007669"/>
    <property type="project" value="UniProtKB-SubCell"/>
</dbReference>
<dbReference type="Pfam" id="PF20684">
    <property type="entry name" value="Fung_rhodopsin"/>
    <property type="match status" value="1"/>
</dbReference>
<dbReference type="EMBL" id="ML739040">
    <property type="protein sequence ID" value="KAE8356322.1"/>
    <property type="molecule type" value="Genomic_DNA"/>
</dbReference>
<sequence length="235" mass="25684">MIGLVVAQTIAFVLSAALHCPPSKWAHDPLYLLSCSASIKAFTLASGALSILTDVLTYTLPIPVILKLHMPSNQKAYIIIILGLGVVACASSVVRLVYGADLMKFPPDAVSIAGTFYWTSIEMNLAILAASIPSFKAIASRLFPWLIGEYPSKELQRPLRSGNTDDSERLRPFRRQRQSVAMSVLYTQNSDIGSPVDPTHSEERIPMSDGAIITQVVFEMSDKPHRGSENVQQNI</sequence>
<accession>A0A5N6ZFD4</accession>
<evidence type="ECO:0000256" key="2">
    <source>
        <dbReference type="ARBA" id="ARBA00022692"/>
    </source>
</evidence>
<gene>
    <name evidence="8" type="ORF">BDV28DRAFT_127520</name>
</gene>
<dbReference type="OrthoDB" id="444631at2759"/>
<keyword evidence="2 6" id="KW-0812">Transmembrane</keyword>
<evidence type="ECO:0000256" key="1">
    <source>
        <dbReference type="ARBA" id="ARBA00004141"/>
    </source>
</evidence>
<comment type="similarity">
    <text evidence="5">Belongs to the SAT4 family.</text>
</comment>
<reference evidence="9" key="1">
    <citation type="submission" date="2019-04" db="EMBL/GenBank/DDBJ databases">
        <title>Friends and foes A comparative genomics studyof 23 Aspergillus species from section Flavi.</title>
        <authorList>
            <consortium name="DOE Joint Genome Institute"/>
            <person name="Kjaerbolling I."/>
            <person name="Vesth T."/>
            <person name="Frisvad J.C."/>
            <person name="Nybo J.L."/>
            <person name="Theobald S."/>
            <person name="Kildgaard S."/>
            <person name="Isbrandt T."/>
            <person name="Kuo A."/>
            <person name="Sato A."/>
            <person name="Lyhne E.K."/>
            <person name="Kogle M.E."/>
            <person name="Wiebenga A."/>
            <person name="Kun R.S."/>
            <person name="Lubbers R.J."/>
            <person name="Makela M.R."/>
            <person name="Barry K."/>
            <person name="Chovatia M."/>
            <person name="Clum A."/>
            <person name="Daum C."/>
            <person name="Haridas S."/>
            <person name="He G."/>
            <person name="LaButti K."/>
            <person name="Lipzen A."/>
            <person name="Mondo S."/>
            <person name="Riley R."/>
            <person name="Salamov A."/>
            <person name="Simmons B.A."/>
            <person name="Magnuson J.K."/>
            <person name="Henrissat B."/>
            <person name="Mortensen U.H."/>
            <person name="Larsen T.O."/>
            <person name="Devries R.P."/>
            <person name="Grigoriev I.V."/>
            <person name="Machida M."/>
            <person name="Baker S.E."/>
            <person name="Andersen M.R."/>
        </authorList>
    </citation>
    <scope>NUCLEOTIDE SEQUENCE [LARGE SCALE GENOMIC DNA]</scope>
    <source>
        <strain evidence="9">CBS 553.77</strain>
    </source>
</reference>
<dbReference type="InterPro" id="IPR049326">
    <property type="entry name" value="Rhodopsin_dom_fungi"/>
</dbReference>
<dbReference type="PANTHER" id="PTHR33048:SF114">
    <property type="entry name" value="MEMBRANE PROTEIN PTH11-LIKE, PUTATIVE (AFU_ORTHOLOGUE AFUA_7G06620)-RELATED"/>
    <property type="match status" value="1"/>
</dbReference>
<evidence type="ECO:0000313" key="9">
    <source>
        <dbReference type="Proteomes" id="UP000327118"/>
    </source>
</evidence>